<keyword evidence="2" id="KW-1185">Reference proteome</keyword>
<evidence type="ECO:0000313" key="1">
    <source>
        <dbReference type="EMBL" id="GAA2196112.1"/>
    </source>
</evidence>
<reference evidence="1 2" key="1">
    <citation type="journal article" date="2019" name="Int. J. Syst. Evol. Microbiol.">
        <title>The Global Catalogue of Microorganisms (GCM) 10K type strain sequencing project: providing services to taxonomists for standard genome sequencing and annotation.</title>
        <authorList>
            <consortium name="The Broad Institute Genomics Platform"/>
            <consortium name="The Broad Institute Genome Sequencing Center for Infectious Disease"/>
            <person name="Wu L."/>
            <person name="Ma J."/>
        </authorList>
    </citation>
    <scope>NUCLEOTIDE SEQUENCE [LARGE SCALE GENOMIC DNA]</scope>
    <source>
        <strain evidence="1 2">JCM 14924</strain>
    </source>
</reference>
<sequence length="74" mass="7579">MKATIKPAASMRVPLPNTIASSPCTPMASCVPADTGGAQPRTVVVAGPRPATVLEYVTTAPEPGGQGESRFDRL</sequence>
<evidence type="ECO:0000313" key="2">
    <source>
        <dbReference type="Proteomes" id="UP001501391"/>
    </source>
</evidence>
<dbReference type="EMBL" id="BAAAOQ010000008">
    <property type="protein sequence ID" value="GAA2196112.1"/>
    <property type="molecule type" value="Genomic_DNA"/>
</dbReference>
<gene>
    <name evidence="1" type="ORF">GCM10009787_29000</name>
</gene>
<accession>A0ABN3BGS9</accession>
<dbReference type="Proteomes" id="UP001501391">
    <property type="component" value="Unassembled WGS sequence"/>
</dbReference>
<organism evidence="1 2">
    <name type="scientific">Streptomyces bangladeshensis</name>
    <dbReference type="NCBI Taxonomy" id="295352"/>
    <lineage>
        <taxon>Bacteria</taxon>
        <taxon>Bacillati</taxon>
        <taxon>Actinomycetota</taxon>
        <taxon>Actinomycetes</taxon>
        <taxon>Kitasatosporales</taxon>
        <taxon>Streptomycetaceae</taxon>
        <taxon>Streptomyces</taxon>
    </lineage>
</organism>
<comment type="caution">
    <text evidence="1">The sequence shown here is derived from an EMBL/GenBank/DDBJ whole genome shotgun (WGS) entry which is preliminary data.</text>
</comment>
<proteinExistence type="predicted"/>
<protein>
    <submittedName>
        <fullName evidence="1">Uncharacterized protein</fullName>
    </submittedName>
</protein>
<name>A0ABN3BGS9_9ACTN</name>